<gene>
    <name evidence="10" type="ORF">Rsub_00123</name>
</gene>
<dbReference type="NCBIfam" id="TIGR03625">
    <property type="entry name" value="L3_bact"/>
    <property type="match status" value="1"/>
</dbReference>
<dbReference type="Proteomes" id="UP000247498">
    <property type="component" value="Unassembled WGS sequence"/>
</dbReference>
<name>A0A2V0NM07_9CHLO</name>
<evidence type="ECO:0000256" key="5">
    <source>
        <dbReference type="ARBA" id="ARBA00023128"/>
    </source>
</evidence>
<comment type="caution">
    <text evidence="10">The sequence shown here is derived from an EMBL/GenBank/DDBJ whole genome shotgun (WGS) entry which is preliminary data.</text>
</comment>
<proteinExistence type="inferred from homology"/>
<keyword evidence="3" id="KW-0809">Transit peptide</keyword>
<feature type="region of interest" description="Disordered" evidence="9">
    <location>
        <begin position="154"/>
        <end position="177"/>
    </location>
</feature>
<accession>A0A2V0NM07</accession>
<evidence type="ECO:0000256" key="4">
    <source>
        <dbReference type="ARBA" id="ARBA00022980"/>
    </source>
</evidence>
<dbReference type="InterPro" id="IPR000597">
    <property type="entry name" value="Ribosomal_uL3"/>
</dbReference>
<evidence type="ECO:0000256" key="2">
    <source>
        <dbReference type="ARBA" id="ARBA00006540"/>
    </source>
</evidence>
<dbReference type="Gene3D" id="2.40.30.10">
    <property type="entry name" value="Translation factors"/>
    <property type="match status" value="2"/>
</dbReference>
<dbReference type="Pfam" id="PF00297">
    <property type="entry name" value="Ribosomal_L3"/>
    <property type="match status" value="1"/>
</dbReference>
<dbReference type="SUPFAM" id="SSF50447">
    <property type="entry name" value="Translation proteins"/>
    <property type="match status" value="1"/>
</dbReference>
<keyword evidence="5" id="KW-0496">Mitochondrion</keyword>
<keyword evidence="6 8" id="KW-0687">Ribonucleoprotein</keyword>
<dbReference type="InterPro" id="IPR019927">
    <property type="entry name" value="Ribosomal_uL3_bac/org-type"/>
</dbReference>
<evidence type="ECO:0000256" key="3">
    <source>
        <dbReference type="ARBA" id="ARBA00022946"/>
    </source>
</evidence>
<comment type="similarity">
    <text evidence="2 8">Belongs to the universal ribosomal protein uL3 family.</text>
</comment>
<dbReference type="InParanoid" id="A0A2V0NM07"/>
<feature type="region of interest" description="Disordered" evidence="9">
    <location>
        <begin position="38"/>
        <end position="93"/>
    </location>
</feature>
<feature type="compositionally biased region" description="Low complexity" evidence="9">
    <location>
        <begin position="105"/>
        <end position="121"/>
    </location>
</feature>
<reference evidence="10 11" key="1">
    <citation type="journal article" date="2018" name="Sci. Rep.">
        <title>Raphidocelis subcapitata (=Pseudokirchneriella subcapitata) provides an insight into genome evolution and environmental adaptations in the Sphaeropleales.</title>
        <authorList>
            <person name="Suzuki S."/>
            <person name="Yamaguchi H."/>
            <person name="Nakajima N."/>
            <person name="Kawachi M."/>
        </authorList>
    </citation>
    <scope>NUCLEOTIDE SEQUENCE [LARGE SCALE GENOMIC DNA]</scope>
    <source>
        <strain evidence="10 11">NIES-35</strain>
    </source>
</reference>
<evidence type="ECO:0000313" key="11">
    <source>
        <dbReference type="Proteomes" id="UP000247498"/>
    </source>
</evidence>
<organism evidence="10 11">
    <name type="scientific">Raphidocelis subcapitata</name>
    <dbReference type="NCBI Taxonomy" id="307507"/>
    <lineage>
        <taxon>Eukaryota</taxon>
        <taxon>Viridiplantae</taxon>
        <taxon>Chlorophyta</taxon>
        <taxon>core chlorophytes</taxon>
        <taxon>Chlorophyceae</taxon>
        <taxon>CS clade</taxon>
        <taxon>Sphaeropleales</taxon>
        <taxon>Selenastraceae</taxon>
        <taxon>Raphidocelis</taxon>
    </lineage>
</organism>
<dbReference type="InterPro" id="IPR009000">
    <property type="entry name" value="Transl_B-barrel_sf"/>
</dbReference>
<evidence type="ECO:0000313" key="10">
    <source>
        <dbReference type="EMBL" id="GBF87412.1"/>
    </source>
</evidence>
<dbReference type="InterPro" id="IPR019926">
    <property type="entry name" value="Ribosomal_uL3_CS"/>
</dbReference>
<comment type="subcellular location">
    <subcellularLocation>
        <location evidence="1">Mitochondrion</location>
    </subcellularLocation>
</comment>
<dbReference type="GO" id="GO:0006412">
    <property type="term" value="P:translation"/>
    <property type="evidence" value="ECO:0007669"/>
    <property type="project" value="InterPro"/>
</dbReference>
<dbReference type="PROSITE" id="PS00474">
    <property type="entry name" value="RIBOSOMAL_L3"/>
    <property type="match status" value="1"/>
</dbReference>
<feature type="region of interest" description="Disordered" evidence="9">
    <location>
        <begin position="311"/>
        <end position="344"/>
    </location>
</feature>
<dbReference type="FunFam" id="2.40.30.10:FF:000004">
    <property type="entry name" value="50S ribosomal protein L3"/>
    <property type="match status" value="1"/>
</dbReference>
<dbReference type="GO" id="GO:0005762">
    <property type="term" value="C:mitochondrial large ribosomal subunit"/>
    <property type="evidence" value="ECO:0007669"/>
    <property type="project" value="TreeGrafter"/>
</dbReference>
<dbReference type="PANTHER" id="PTHR11229">
    <property type="entry name" value="50S RIBOSOMAL PROTEIN L3"/>
    <property type="match status" value="1"/>
</dbReference>
<evidence type="ECO:0000256" key="7">
    <source>
        <dbReference type="ARBA" id="ARBA00035209"/>
    </source>
</evidence>
<keyword evidence="11" id="KW-1185">Reference proteome</keyword>
<protein>
    <recommendedName>
        <fullName evidence="7">Large ribosomal subunit protein uL3m</fullName>
    </recommendedName>
</protein>
<sequence length="444" mass="47169">MLLLAGLRPLAGQAAGCSAAAPPQILAAALRRALASAGRIDSSSSSSSSGGGSDAVLSSAGGTATATSSAGGPPQPSTPRGPRSGGGAAAAWAPAAPWPSQLLHFRQRQQQQHQQQQLLRQWAPPPASRPLQPQSRAFRGAAKRVRFELPAELQAARDSAASRPPREPAPPVEPRELQFTSRRAGLLAIKAGMTQEWDEFGARVPLTVLWIDDCRVVRHKTEAADGVTALVLGAGIKKDKQLNGRELGEFKALGAEPARRLWEVPVTPDALLPPGTPLTAAHFVAGQYLDVTGVTRGKGFAGVMKRWGFSGQPASHGNTKSHRRPGSIGGRTDPGKVWKGKKMAGRMGGDVKTVKNVWLYKVDPARNLLYVRGQVPGPVGSFLLLRDAFRWHWDARASLGLPFPTASGAASEVSVARRDGQDPYERYRSDVGEYLEGGASWKTE</sequence>
<dbReference type="AlphaFoldDB" id="A0A2V0NM07"/>
<dbReference type="PANTHER" id="PTHR11229:SF8">
    <property type="entry name" value="LARGE RIBOSOMAL SUBUNIT PROTEIN UL3M"/>
    <property type="match status" value="1"/>
</dbReference>
<dbReference type="OrthoDB" id="274683at2759"/>
<dbReference type="EMBL" id="BDRX01000001">
    <property type="protein sequence ID" value="GBF87412.1"/>
    <property type="molecule type" value="Genomic_DNA"/>
</dbReference>
<feature type="region of interest" description="Disordered" evidence="9">
    <location>
        <begin position="105"/>
        <end position="133"/>
    </location>
</feature>
<dbReference type="STRING" id="307507.A0A2V0NM07"/>
<keyword evidence="4 8" id="KW-0689">Ribosomal protein</keyword>
<dbReference type="GO" id="GO:0003735">
    <property type="term" value="F:structural constituent of ribosome"/>
    <property type="evidence" value="ECO:0007669"/>
    <property type="project" value="InterPro"/>
</dbReference>
<dbReference type="HAMAP" id="MF_01325_B">
    <property type="entry name" value="Ribosomal_uL3_B"/>
    <property type="match status" value="1"/>
</dbReference>
<evidence type="ECO:0000256" key="9">
    <source>
        <dbReference type="SAM" id="MobiDB-lite"/>
    </source>
</evidence>
<evidence type="ECO:0000256" key="1">
    <source>
        <dbReference type="ARBA" id="ARBA00004173"/>
    </source>
</evidence>
<evidence type="ECO:0000256" key="6">
    <source>
        <dbReference type="ARBA" id="ARBA00023274"/>
    </source>
</evidence>
<feature type="compositionally biased region" description="Low complexity" evidence="9">
    <location>
        <begin position="38"/>
        <end position="72"/>
    </location>
</feature>
<dbReference type="FunCoup" id="A0A2V0NM07">
    <property type="interactions" value="2023"/>
</dbReference>
<evidence type="ECO:0000256" key="8">
    <source>
        <dbReference type="RuleBase" id="RU003905"/>
    </source>
</evidence>